<protein>
    <submittedName>
        <fullName evidence="1">YihD family protein</fullName>
    </submittedName>
</protein>
<dbReference type="InterPro" id="IPR038134">
    <property type="entry name" value="YihD_sf"/>
</dbReference>
<keyword evidence="2" id="KW-1185">Reference proteome</keyword>
<dbReference type="Gene3D" id="1.10.1580.20">
    <property type="entry name" value="Protein of unknown function DUF1040"/>
    <property type="match status" value="1"/>
</dbReference>
<dbReference type="RefSeq" id="WP_377150996.1">
    <property type="nucleotide sequence ID" value="NZ_JBHSAF010000003.1"/>
</dbReference>
<dbReference type="InterPro" id="IPR009383">
    <property type="entry name" value="DUF1040"/>
</dbReference>
<evidence type="ECO:0000313" key="1">
    <source>
        <dbReference type="EMBL" id="MFC3912800.1"/>
    </source>
</evidence>
<comment type="caution">
    <text evidence="1">The sequence shown here is derived from an EMBL/GenBank/DDBJ whole genome shotgun (WGS) entry which is preliminary data.</text>
</comment>
<dbReference type="Proteomes" id="UP001595692">
    <property type="component" value="Unassembled WGS sequence"/>
</dbReference>
<dbReference type="Pfam" id="PF06288">
    <property type="entry name" value="DUF1040"/>
    <property type="match status" value="1"/>
</dbReference>
<accession>A0ABV8CLB5</accession>
<dbReference type="EMBL" id="JBHSAF010000003">
    <property type="protein sequence ID" value="MFC3912800.1"/>
    <property type="molecule type" value="Genomic_DNA"/>
</dbReference>
<gene>
    <name evidence="1" type="ORF">ACFOSS_04880</name>
</gene>
<sequence>MQCHRIEELMELLQQEWLADQDLSLMAFLDKIANEAGFSQPLRELSDDVLIYQLKMRSKGSQEMIPGLAKDCVPDFKEALLRARGIIKD</sequence>
<name>A0ABV8CLB5_9GAMM</name>
<reference evidence="2" key="1">
    <citation type="journal article" date="2019" name="Int. J. Syst. Evol. Microbiol.">
        <title>The Global Catalogue of Microorganisms (GCM) 10K type strain sequencing project: providing services to taxonomists for standard genome sequencing and annotation.</title>
        <authorList>
            <consortium name="The Broad Institute Genomics Platform"/>
            <consortium name="The Broad Institute Genome Sequencing Center for Infectious Disease"/>
            <person name="Wu L."/>
            <person name="Ma J."/>
        </authorList>
    </citation>
    <scope>NUCLEOTIDE SEQUENCE [LARGE SCALE GENOMIC DNA]</scope>
    <source>
        <strain evidence="2">CCUG 54939</strain>
    </source>
</reference>
<organism evidence="1 2">
    <name type="scientific">Pseudaeromonas sharmana</name>
    <dbReference type="NCBI Taxonomy" id="328412"/>
    <lineage>
        <taxon>Bacteria</taxon>
        <taxon>Pseudomonadati</taxon>
        <taxon>Pseudomonadota</taxon>
        <taxon>Gammaproteobacteria</taxon>
        <taxon>Aeromonadales</taxon>
        <taxon>Aeromonadaceae</taxon>
        <taxon>Pseudaeromonas</taxon>
    </lineage>
</organism>
<proteinExistence type="predicted"/>
<evidence type="ECO:0000313" key="2">
    <source>
        <dbReference type="Proteomes" id="UP001595692"/>
    </source>
</evidence>